<feature type="region of interest" description="Disordered" evidence="1">
    <location>
        <begin position="118"/>
        <end position="179"/>
    </location>
</feature>
<dbReference type="RefSeq" id="WP_386341243.1">
    <property type="nucleotide sequence ID" value="NZ_JBHSFG010000020.1"/>
</dbReference>
<name>A0ABV8YN49_9ACTN</name>
<evidence type="ECO:0000313" key="3">
    <source>
        <dbReference type="Proteomes" id="UP001596012"/>
    </source>
</evidence>
<proteinExistence type="predicted"/>
<dbReference type="EMBL" id="JBHSFG010000020">
    <property type="protein sequence ID" value="MFC4465338.1"/>
    <property type="molecule type" value="Genomic_DNA"/>
</dbReference>
<sequence>MSDYYNLFLAVDLPPDLPEPVLQELRWLVGQDEMLAELESERVSLEIAPALAAIRTLDLKVVRAGLNGATAQRYLSLQETGPQGQLVLGLVLARNADIHLPPPSTSTSTASSAKAMATECCPPGSRTTSCPPSSAAQKGPRHRHERALPQRLPGRGRQPPRHLLTRGCGQSHEAGMLQL</sequence>
<evidence type="ECO:0000313" key="2">
    <source>
        <dbReference type="EMBL" id="MFC4465338.1"/>
    </source>
</evidence>
<reference evidence="3" key="1">
    <citation type="journal article" date="2019" name="Int. J. Syst. Evol. Microbiol.">
        <title>The Global Catalogue of Microorganisms (GCM) 10K type strain sequencing project: providing services to taxonomists for standard genome sequencing and annotation.</title>
        <authorList>
            <consortium name="The Broad Institute Genomics Platform"/>
            <consortium name="The Broad Institute Genome Sequencing Center for Infectious Disease"/>
            <person name="Wu L."/>
            <person name="Ma J."/>
        </authorList>
    </citation>
    <scope>NUCLEOTIDE SEQUENCE [LARGE SCALE GENOMIC DNA]</scope>
    <source>
        <strain evidence="3">DT43</strain>
    </source>
</reference>
<dbReference type="Proteomes" id="UP001596012">
    <property type="component" value="Unassembled WGS sequence"/>
</dbReference>
<evidence type="ECO:0000256" key="1">
    <source>
        <dbReference type="SAM" id="MobiDB-lite"/>
    </source>
</evidence>
<feature type="compositionally biased region" description="Polar residues" evidence="1">
    <location>
        <begin position="125"/>
        <end position="136"/>
    </location>
</feature>
<organism evidence="2 3">
    <name type="scientific">Streptomyces xiangluensis</name>
    <dbReference type="NCBI Taxonomy" id="2665720"/>
    <lineage>
        <taxon>Bacteria</taxon>
        <taxon>Bacillati</taxon>
        <taxon>Actinomycetota</taxon>
        <taxon>Actinomycetes</taxon>
        <taxon>Kitasatosporales</taxon>
        <taxon>Streptomycetaceae</taxon>
        <taxon>Streptomyces</taxon>
    </lineage>
</organism>
<protein>
    <submittedName>
        <fullName evidence="2">Uncharacterized protein</fullName>
    </submittedName>
</protein>
<comment type="caution">
    <text evidence="2">The sequence shown here is derived from an EMBL/GenBank/DDBJ whole genome shotgun (WGS) entry which is preliminary data.</text>
</comment>
<accession>A0ABV8YN49</accession>
<gene>
    <name evidence="2" type="ORF">ACFPH6_12470</name>
</gene>
<keyword evidence="3" id="KW-1185">Reference proteome</keyword>